<keyword evidence="1" id="KW-0853">WD repeat</keyword>
<dbReference type="PROSITE" id="PS50082">
    <property type="entry name" value="WD_REPEATS_2"/>
    <property type="match status" value="1"/>
</dbReference>
<evidence type="ECO:0000313" key="2">
    <source>
        <dbReference type="EMBL" id="KAH7111916.1"/>
    </source>
</evidence>
<dbReference type="Proteomes" id="UP000717696">
    <property type="component" value="Unassembled WGS sequence"/>
</dbReference>
<keyword evidence="3" id="KW-1185">Reference proteome</keyword>
<dbReference type="InterPro" id="IPR015943">
    <property type="entry name" value="WD40/YVTN_repeat-like_dom_sf"/>
</dbReference>
<gene>
    <name evidence="2" type="ORF">B0J13DRAFT_576205</name>
</gene>
<dbReference type="OrthoDB" id="5240432at2759"/>
<proteinExistence type="predicted"/>
<accession>A0A9P9I8N1</accession>
<dbReference type="EMBL" id="JAGMUU010000053">
    <property type="protein sequence ID" value="KAH7111916.1"/>
    <property type="molecule type" value="Genomic_DNA"/>
</dbReference>
<feature type="repeat" description="WD" evidence="1">
    <location>
        <begin position="1"/>
        <end position="32"/>
    </location>
</feature>
<dbReference type="SUPFAM" id="SSF50969">
    <property type="entry name" value="YVTN repeat-like/Quinoprotein amine dehydrogenase"/>
    <property type="match status" value="1"/>
</dbReference>
<evidence type="ECO:0000313" key="3">
    <source>
        <dbReference type="Proteomes" id="UP000717696"/>
    </source>
</evidence>
<dbReference type="InterPro" id="IPR011044">
    <property type="entry name" value="Quino_amine_DH_bsu"/>
</dbReference>
<dbReference type="Gene3D" id="2.130.10.10">
    <property type="entry name" value="YVTN repeat-like/Quinoprotein amine dehydrogenase"/>
    <property type="match status" value="1"/>
</dbReference>
<organism evidence="2 3">
    <name type="scientific">Dactylonectria estremocensis</name>
    <dbReference type="NCBI Taxonomy" id="1079267"/>
    <lineage>
        <taxon>Eukaryota</taxon>
        <taxon>Fungi</taxon>
        <taxon>Dikarya</taxon>
        <taxon>Ascomycota</taxon>
        <taxon>Pezizomycotina</taxon>
        <taxon>Sordariomycetes</taxon>
        <taxon>Hypocreomycetidae</taxon>
        <taxon>Hypocreales</taxon>
        <taxon>Nectriaceae</taxon>
        <taxon>Dactylonectria</taxon>
    </lineage>
</organism>
<evidence type="ECO:0000256" key="1">
    <source>
        <dbReference type="PROSITE-ProRule" id="PRU00221"/>
    </source>
</evidence>
<name>A0A9P9I8N1_9HYPO</name>
<comment type="caution">
    <text evidence="2">The sequence shown here is derived from an EMBL/GenBank/DDBJ whole genome shotgun (WGS) entry which is preliminary data.</text>
</comment>
<dbReference type="InterPro" id="IPR001680">
    <property type="entry name" value="WD40_rpt"/>
</dbReference>
<dbReference type="AlphaFoldDB" id="A0A9P9I8N1"/>
<sequence length="88" mass="9656">MVFSADGQRLASASWVGTVKVWDAATGVCVLVIEICDNIKNSIRHVAFHSDTVDRDAPRLEDAIRHIPPSVSVRFGHFQKIPSLLALC</sequence>
<evidence type="ECO:0008006" key="4">
    <source>
        <dbReference type="Google" id="ProtNLM"/>
    </source>
</evidence>
<protein>
    <recommendedName>
        <fullName evidence="4">Anaphase-promoting complex subunit 4 WD40 domain-containing protein</fullName>
    </recommendedName>
</protein>
<reference evidence="2" key="1">
    <citation type="journal article" date="2021" name="Nat. Commun.">
        <title>Genetic determinants of endophytism in the Arabidopsis root mycobiome.</title>
        <authorList>
            <person name="Mesny F."/>
            <person name="Miyauchi S."/>
            <person name="Thiergart T."/>
            <person name="Pickel B."/>
            <person name="Atanasova L."/>
            <person name="Karlsson M."/>
            <person name="Huettel B."/>
            <person name="Barry K.W."/>
            <person name="Haridas S."/>
            <person name="Chen C."/>
            <person name="Bauer D."/>
            <person name="Andreopoulos W."/>
            <person name="Pangilinan J."/>
            <person name="LaButti K."/>
            <person name="Riley R."/>
            <person name="Lipzen A."/>
            <person name="Clum A."/>
            <person name="Drula E."/>
            <person name="Henrissat B."/>
            <person name="Kohler A."/>
            <person name="Grigoriev I.V."/>
            <person name="Martin F.M."/>
            <person name="Hacquard S."/>
        </authorList>
    </citation>
    <scope>NUCLEOTIDE SEQUENCE</scope>
    <source>
        <strain evidence="2">MPI-CAGE-AT-0021</strain>
    </source>
</reference>